<dbReference type="AlphaFoldDB" id="A0A484WCP7"/>
<sequence length="78" mass="9179">MPITIQDIKTHKDQYGLHDLDTMSTEEYRKALSDGAFFWIDHHDFLRSTLSEEILTTNREQLETLIEYLQSISDKMSS</sequence>
<gene>
    <name evidence="1" type="ORF">NCTC12126_00310</name>
</gene>
<reference evidence="1 2" key="1">
    <citation type="submission" date="2019-03" db="EMBL/GenBank/DDBJ databases">
        <authorList>
            <consortium name="Pathogen Informatics"/>
        </authorList>
    </citation>
    <scope>NUCLEOTIDE SEQUENCE [LARGE SCALE GENOMIC DNA]</scope>
    <source>
        <strain evidence="1 2">NCTC12126</strain>
    </source>
</reference>
<organism evidence="1 2">
    <name type="scientific">Enterobacter cancerogenus</name>
    <dbReference type="NCBI Taxonomy" id="69218"/>
    <lineage>
        <taxon>Bacteria</taxon>
        <taxon>Pseudomonadati</taxon>
        <taxon>Pseudomonadota</taxon>
        <taxon>Gammaproteobacteria</taxon>
        <taxon>Enterobacterales</taxon>
        <taxon>Enterobacteriaceae</taxon>
        <taxon>Enterobacter</taxon>
        <taxon>Enterobacter cloacae complex</taxon>
    </lineage>
</organism>
<accession>A0A484WCP7</accession>
<evidence type="ECO:0000313" key="2">
    <source>
        <dbReference type="Proteomes" id="UP000351155"/>
    </source>
</evidence>
<proteinExistence type="predicted"/>
<evidence type="ECO:0000313" key="1">
    <source>
        <dbReference type="EMBL" id="VFS08677.1"/>
    </source>
</evidence>
<name>A0A484WCP7_9ENTR</name>
<dbReference type="Proteomes" id="UP000351155">
    <property type="component" value="Unassembled WGS sequence"/>
</dbReference>
<dbReference type="EMBL" id="CAADIW010000003">
    <property type="protein sequence ID" value="VFS08677.1"/>
    <property type="molecule type" value="Genomic_DNA"/>
</dbReference>
<protein>
    <submittedName>
        <fullName evidence="1">Uncharacterized protein</fullName>
    </submittedName>
</protein>